<evidence type="ECO:0000313" key="1">
    <source>
        <dbReference type="EMBL" id="AQK82782.1"/>
    </source>
</evidence>
<dbReference type="PANTHER" id="PTHR21704:SF18">
    <property type="entry name" value="NIPPED-B-LIKE PROTEIN"/>
    <property type="match status" value="1"/>
</dbReference>
<sequence>MRCNHELLGDDDEGDLENGQVSKRRRTATNLSMRKSSNRVSASVYSAVQKLCLILGFIKELLTTVRLSDSCILQLAKTCFTTFLVDNMQLLQLKAIGVMCSVFFMHIQFSKNLLTFKSLCMCFHLIKAMFK</sequence>
<dbReference type="PANTHER" id="PTHR21704">
    <property type="entry name" value="NIPPED-B-LIKE PROTEIN DELANGIN SCC2-RELATED"/>
    <property type="match status" value="1"/>
</dbReference>
<dbReference type="GO" id="GO:0140588">
    <property type="term" value="P:chromatin looping"/>
    <property type="evidence" value="ECO:0007669"/>
    <property type="project" value="InterPro"/>
</dbReference>
<protein>
    <submittedName>
        <fullName evidence="1">PHD finger family protein</fullName>
    </submittedName>
</protein>
<dbReference type="InterPro" id="IPR033031">
    <property type="entry name" value="Scc2/Nipped-B"/>
</dbReference>
<dbReference type="GO" id="GO:0061775">
    <property type="term" value="F:cohesin loader activity"/>
    <property type="evidence" value="ECO:0007669"/>
    <property type="project" value="InterPro"/>
</dbReference>
<dbReference type="EMBL" id="CM000782">
    <property type="protein sequence ID" value="AQK82782.1"/>
    <property type="molecule type" value="Genomic_DNA"/>
</dbReference>
<name>A0A1D6LTQ6_MAIZE</name>
<proteinExistence type="predicted"/>
<accession>A0A1D6LTQ6</accession>
<dbReference type="GO" id="GO:0010468">
    <property type="term" value="P:regulation of gene expression"/>
    <property type="evidence" value="ECO:0007669"/>
    <property type="project" value="InterPro"/>
</dbReference>
<dbReference type="SMR" id="A0A1D6LTQ6"/>
<reference evidence="1" key="1">
    <citation type="submission" date="2015-12" db="EMBL/GenBank/DDBJ databases">
        <title>Update maize B73 reference genome by single molecule sequencing technologies.</title>
        <authorList>
            <consortium name="Maize Genome Sequencing Project"/>
            <person name="Ware D."/>
        </authorList>
    </citation>
    <scope>NUCLEOTIDE SEQUENCE</scope>
    <source>
        <tissue evidence="1">Seedling</tissue>
    </source>
</reference>
<gene>
    <name evidence="1" type="ORF">ZEAMMB73_Zm00001d037074</name>
</gene>
<dbReference type="STRING" id="4577.A0A1D6LTQ6"/>
<dbReference type="InParanoid" id="A0A1D6LTQ6"/>
<organism evidence="1">
    <name type="scientific">Zea mays</name>
    <name type="common">Maize</name>
    <dbReference type="NCBI Taxonomy" id="4577"/>
    <lineage>
        <taxon>Eukaryota</taxon>
        <taxon>Viridiplantae</taxon>
        <taxon>Streptophyta</taxon>
        <taxon>Embryophyta</taxon>
        <taxon>Tracheophyta</taxon>
        <taxon>Spermatophyta</taxon>
        <taxon>Magnoliopsida</taxon>
        <taxon>Liliopsida</taxon>
        <taxon>Poales</taxon>
        <taxon>Poaceae</taxon>
        <taxon>PACMAD clade</taxon>
        <taxon>Panicoideae</taxon>
        <taxon>Andropogonodae</taxon>
        <taxon>Andropogoneae</taxon>
        <taxon>Tripsacinae</taxon>
        <taxon>Zea</taxon>
    </lineage>
</organism>
<dbReference type="AlphaFoldDB" id="A0A1D6LTQ6"/>